<dbReference type="EMBL" id="QPKV01000007">
    <property type="protein sequence ID" value="RDC55407.1"/>
    <property type="molecule type" value="Genomic_DNA"/>
</dbReference>
<keyword evidence="1" id="KW-0812">Transmembrane</keyword>
<keyword evidence="4" id="KW-1185">Reference proteome</keyword>
<organism evidence="3 4">
    <name type="scientific">Pedobacter chinensis</name>
    <dbReference type="NCBI Taxonomy" id="2282421"/>
    <lineage>
        <taxon>Bacteria</taxon>
        <taxon>Pseudomonadati</taxon>
        <taxon>Bacteroidota</taxon>
        <taxon>Sphingobacteriia</taxon>
        <taxon>Sphingobacteriales</taxon>
        <taxon>Sphingobacteriaceae</taxon>
        <taxon>Pedobacter</taxon>
    </lineage>
</organism>
<dbReference type="SMART" id="SM00287">
    <property type="entry name" value="SH3b"/>
    <property type="match status" value="1"/>
</dbReference>
<keyword evidence="1" id="KW-1133">Transmembrane helix</keyword>
<feature type="transmembrane region" description="Helical" evidence="1">
    <location>
        <begin position="141"/>
        <end position="163"/>
    </location>
</feature>
<keyword evidence="1" id="KW-0472">Membrane</keyword>
<dbReference type="AlphaFoldDB" id="A0A369PWN6"/>
<name>A0A369PWN6_9SPHI</name>
<evidence type="ECO:0000313" key="4">
    <source>
        <dbReference type="Proteomes" id="UP000253961"/>
    </source>
</evidence>
<feature type="transmembrane region" description="Helical" evidence="1">
    <location>
        <begin position="116"/>
        <end position="134"/>
    </location>
</feature>
<proteinExistence type="predicted"/>
<evidence type="ECO:0000256" key="1">
    <source>
        <dbReference type="SAM" id="Phobius"/>
    </source>
</evidence>
<evidence type="ECO:0000259" key="2">
    <source>
        <dbReference type="SMART" id="SM00287"/>
    </source>
</evidence>
<dbReference type="InterPro" id="IPR003646">
    <property type="entry name" value="SH3-like_bac-type"/>
</dbReference>
<dbReference type="Pfam" id="PF08239">
    <property type="entry name" value="SH3_3"/>
    <property type="match status" value="1"/>
</dbReference>
<evidence type="ECO:0000313" key="3">
    <source>
        <dbReference type="EMBL" id="RDC55407.1"/>
    </source>
</evidence>
<dbReference type="Gene3D" id="2.30.30.40">
    <property type="entry name" value="SH3 Domains"/>
    <property type="match status" value="1"/>
</dbReference>
<protein>
    <submittedName>
        <fullName evidence="3">SH3 domain-containing protein</fullName>
    </submittedName>
</protein>
<gene>
    <name evidence="3" type="ORF">DU508_17710</name>
</gene>
<comment type="caution">
    <text evidence="3">The sequence shown here is derived from an EMBL/GenBank/DDBJ whole genome shotgun (WGS) entry which is preliminary data.</text>
</comment>
<reference evidence="3 4" key="1">
    <citation type="submission" date="2018-07" db="EMBL/GenBank/DDBJ databases">
        <title>Pedobacter sp. nov., isolated from soil.</title>
        <authorList>
            <person name="Zhou L.Y."/>
            <person name="Du Z.J."/>
        </authorList>
    </citation>
    <scope>NUCLEOTIDE SEQUENCE [LARGE SCALE GENOMIC DNA]</scope>
    <source>
        <strain evidence="3 4">JDX94</strain>
    </source>
</reference>
<accession>A0A369PWN6</accession>
<sequence length="245" mass="27781">MQNPKIMARIFFLLIALFIFSKHLSAQDLYRVTADKLRVRETSDPKSKIIGFIPQNENVAVLDSTNAKYFKVKVTNGEGWVSKDFLVKIASVTKPVQQKSAVSVEVPKISKDYSNIIFFAVVALVMGTILYFIFKYSNQNKILIGISAIIVLIVIYFCFITFIQKKTVSGTFVSDSETQYQTFDFGTNDSVIVKDTYTDSTFTAKYVIEGDMIKLYDQQNMILLLIRDENTLVGEGFTRGVFTKK</sequence>
<dbReference type="Proteomes" id="UP000253961">
    <property type="component" value="Unassembled WGS sequence"/>
</dbReference>
<feature type="domain" description="SH3b" evidence="2">
    <location>
        <begin position="27"/>
        <end position="90"/>
    </location>
</feature>